<organism evidence="9 10">
    <name type="scientific">Pristionchus pacificus</name>
    <name type="common">Parasitic nematode worm</name>
    <dbReference type="NCBI Taxonomy" id="54126"/>
    <lineage>
        <taxon>Eukaryota</taxon>
        <taxon>Metazoa</taxon>
        <taxon>Ecdysozoa</taxon>
        <taxon>Nematoda</taxon>
        <taxon>Chromadorea</taxon>
        <taxon>Rhabditida</taxon>
        <taxon>Rhabditina</taxon>
        <taxon>Diplogasteromorpha</taxon>
        <taxon>Diplogasteroidea</taxon>
        <taxon>Neodiplogasteridae</taxon>
        <taxon>Pristionchus</taxon>
    </lineage>
</organism>
<keyword evidence="10" id="KW-1185">Reference proteome</keyword>
<dbReference type="GO" id="GO:0000973">
    <property type="term" value="P:post-transcriptional tethering of RNA polymerase II gene DNA at nuclear periphery"/>
    <property type="evidence" value="ECO:0000318"/>
    <property type="project" value="GO_Central"/>
</dbReference>
<comment type="function">
    <text evidence="8">Functions as a component of the nuclear pore complex (NPC).</text>
</comment>
<evidence type="ECO:0000313" key="9">
    <source>
        <dbReference type="EnsemblMetazoa" id="PPA26281.1"/>
    </source>
</evidence>
<dbReference type="GO" id="GO:0031080">
    <property type="term" value="C:nuclear pore outer ring"/>
    <property type="evidence" value="ECO:0000318"/>
    <property type="project" value="GO_Central"/>
</dbReference>
<keyword evidence="2 8" id="KW-0813">Transport</keyword>
<comment type="similarity">
    <text evidence="1 8">Belongs to the nucleoporin Nup84/Nup107 family.</text>
</comment>
<dbReference type="AlphaFoldDB" id="A0A2A6BFI5"/>
<dbReference type="GO" id="GO:0017056">
    <property type="term" value="F:structural constituent of nuclear pore"/>
    <property type="evidence" value="ECO:0000318"/>
    <property type="project" value="GO_Central"/>
</dbReference>
<proteinExistence type="inferred from homology"/>
<keyword evidence="4" id="KW-0653">Protein transport</keyword>
<dbReference type="GO" id="GO:0006406">
    <property type="term" value="P:mRNA export from nucleus"/>
    <property type="evidence" value="ECO:0000318"/>
    <property type="project" value="GO_Central"/>
</dbReference>
<dbReference type="OrthoDB" id="3098at2759"/>
<reference evidence="9" key="2">
    <citation type="submission" date="2022-06" db="UniProtKB">
        <authorList>
            <consortium name="EnsemblMetazoa"/>
        </authorList>
    </citation>
    <scope>IDENTIFICATION</scope>
    <source>
        <strain evidence="9">PS312</strain>
    </source>
</reference>
<dbReference type="Proteomes" id="UP000005239">
    <property type="component" value="Unassembled WGS sequence"/>
</dbReference>
<dbReference type="GO" id="GO:0031965">
    <property type="term" value="C:nuclear membrane"/>
    <property type="evidence" value="ECO:0007669"/>
    <property type="project" value="UniProtKB-SubCell"/>
</dbReference>
<keyword evidence="3" id="KW-0509">mRNA transport</keyword>
<keyword evidence="5 8" id="KW-0811">Translocation</keyword>
<dbReference type="GO" id="GO:0006606">
    <property type="term" value="P:protein import into nucleus"/>
    <property type="evidence" value="ECO:0000318"/>
    <property type="project" value="GO_Central"/>
</dbReference>
<evidence type="ECO:0000256" key="1">
    <source>
        <dbReference type="ARBA" id="ARBA00009510"/>
    </source>
</evidence>
<keyword evidence="8" id="KW-0472">Membrane</keyword>
<accession>A0A8R1UIM9</accession>
<evidence type="ECO:0000313" key="10">
    <source>
        <dbReference type="Proteomes" id="UP000005239"/>
    </source>
</evidence>
<evidence type="ECO:0000256" key="8">
    <source>
        <dbReference type="RuleBase" id="RU365072"/>
    </source>
</evidence>
<evidence type="ECO:0000256" key="4">
    <source>
        <dbReference type="ARBA" id="ARBA00022927"/>
    </source>
</evidence>
<evidence type="ECO:0000256" key="6">
    <source>
        <dbReference type="ARBA" id="ARBA00023132"/>
    </source>
</evidence>
<name>A0A2A6BFI5_PRIPA</name>
<sequence>MMEVDTSYVSQTRDRTGRIDAADETELARIANLPEINMHDQEGISYTLSTALCEDFHRFERAQDGTDEIFAESFDDVSSLAYACAHDDDVRQLVTLLRWSEQAAAEGDPSGFADLCSQYDTFNTVANVKRDTTNAIQRGNGLDLGADFDSKCSGDDGALVDKVYRVGFALIRCGKYEEARELLVKTGAASLAPLLSMRRIQDDFALTPMEKENPHSKMLQKRKLFKRTITAILNKLHLHSFLAQEGSTLSAPLRMLWAALAGRVDPLLSLANKTEDRIWVLANAAVEAKLDELAGGEMMCDAPASVNSIFGEVLPHESWPYFRLYSALLRGDARDAVAHAAEFLVDYEKTDKGVPEHLLRFMAHLVIIFRNTQKLHDVTLGNRIILKYTGKLLTLSLTHLIPFYVNYLNDATGKLVTMQTMYRLKSVQSRLAFLDALAQAGQNYRQLVKEVVIKSRMDQANSASDLIDRFRWLLYRERETETDAVVEACVLLRKFLESGNDASVRALLEVCATREGSLADRVRSRGVPLTSEVRRACAEYTEFVYYLNGIDAFEAWRQAHADRVNEKRKDSTRSDATAGSSMLFSAEAALESKRAGERADRLRATESMLSAKGVDVMEMFLRHEGWRTGEVREEGANGDEEERIRSLRVLRDRYYASSLLRMAQMKAESGEEKDALECTTLVHSLALHEDISKEKLRNFLQYIHKVTRSIIN</sequence>
<gene>
    <name evidence="9" type="primary">WBGene00115835</name>
</gene>
<dbReference type="PANTHER" id="PTHR13003">
    <property type="entry name" value="NUP107-RELATED"/>
    <property type="match status" value="1"/>
</dbReference>
<protein>
    <recommendedName>
        <fullName evidence="8">Nuclear pore complex protein</fullName>
    </recommendedName>
</protein>
<comment type="subunit">
    <text evidence="8">Part of the nuclear pore complex (NPC).</text>
</comment>
<dbReference type="Gene3D" id="1.20.190.50">
    <property type="match status" value="1"/>
</dbReference>
<evidence type="ECO:0000256" key="5">
    <source>
        <dbReference type="ARBA" id="ARBA00023010"/>
    </source>
</evidence>
<comment type="subcellular location">
    <subcellularLocation>
        <location evidence="8">Nucleus</location>
        <location evidence="8">Nuclear pore complex</location>
    </subcellularLocation>
    <subcellularLocation>
        <location evidence="8">Nucleus membrane</location>
    </subcellularLocation>
</comment>
<keyword evidence="7 8" id="KW-0539">Nucleus</keyword>
<dbReference type="Pfam" id="PF04121">
    <property type="entry name" value="Nup84_Nup100"/>
    <property type="match status" value="1"/>
</dbReference>
<keyword evidence="6 8" id="KW-0906">Nuclear pore complex</keyword>
<dbReference type="PANTHER" id="PTHR13003:SF2">
    <property type="entry name" value="NUCLEAR PORE COMPLEX PROTEIN NUP107"/>
    <property type="match status" value="1"/>
</dbReference>
<evidence type="ECO:0000256" key="3">
    <source>
        <dbReference type="ARBA" id="ARBA00022816"/>
    </source>
</evidence>
<dbReference type="InterPro" id="IPR007252">
    <property type="entry name" value="Nup84/Nup107"/>
</dbReference>
<accession>A0A2A6BFI5</accession>
<evidence type="ECO:0000256" key="2">
    <source>
        <dbReference type="ARBA" id="ARBA00022448"/>
    </source>
</evidence>
<evidence type="ECO:0000256" key="7">
    <source>
        <dbReference type="ARBA" id="ARBA00023242"/>
    </source>
</evidence>
<reference evidence="10" key="1">
    <citation type="journal article" date="2008" name="Nat. Genet.">
        <title>The Pristionchus pacificus genome provides a unique perspective on nematode lifestyle and parasitism.</title>
        <authorList>
            <person name="Dieterich C."/>
            <person name="Clifton S.W."/>
            <person name="Schuster L.N."/>
            <person name="Chinwalla A."/>
            <person name="Delehaunty K."/>
            <person name="Dinkelacker I."/>
            <person name="Fulton L."/>
            <person name="Fulton R."/>
            <person name="Godfrey J."/>
            <person name="Minx P."/>
            <person name="Mitreva M."/>
            <person name="Roeseler W."/>
            <person name="Tian H."/>
            <person name="Witte H."/>
            <person name="Yang S.P."/>
            <person name="Wilson R.K."/>
            <person name="Sommer R.J."/>
        </authorList>
    </citation>
    <scope>NUCLEOTIDE SEQUENCE [LARGE SCALE GENOMIC DNA]</scope>
    <source>
        <strain evidence="10">PS312</strain>
    </source>
</reference>
<dbReference type="EnsemblMetazoa" id="PPA26281.1">
    <property type="protein sequence ID" value="PPA26281.1"/>
    <property type="gene ID" value="WBGene00115835"/>
</dbReference>
<dbReference type="Gene3D" id="1.10.3450.20">
    <property type="match status" value="1"/>
</dbReference>